<dbReference type="InterPro" id="IPR042099">
    <property type="entry name" value="ANL_N_sf"/>
</dbReference>
<protein>
    <submittedName>
        <fullName evidence="3">AMP-dependent synthetase</fullName>
    </submittedName>
</protein>
<feature type="domain" description="AMP-dependent synthetase/ligase" evidence="1">
    <location>
        <begin position="122"/>
        <end position="347"/>
    </location>
</feature>
<dbReference type="Pfam" id="PF00501">
    <property type="entry name" value="AMP-binding"/>
    <property type="match status" value="1"/>
</dbReference>
<accession>A0A1B7X7D1</accession>
<feature type="domain" description="AMP-binding enzyme C-terminal" evidence="2">
    <location>
        <begin position="400"/>
        <end position="474"/>
    </location>
</feature>
<dbReference type="PROSITE" id="PS00455">
    <property type="entry name" value="AMP_BINDING"/>
    <property type="match status" value="1"/>
</dbReference>
<dbReference type="PANTHER" id="PTHR43767:SF10">
    <property type="entry name" value="SURFACTIN SYNTHASE SUBUNIT 1"/>
    <property type="match status" value="1"/>
</dbReference>
<comment type="caution">
    <text evidence="3">The sequence shown here is derived from an EMBL/GenBank/DDBJ whole genome shotgun (WGS) entry which is preliminary data.</text>
</comment>
<evidence type="ECO:0000313" key="3">
    <source>
        <dbReference type="EMBL" id="OBQ45301.1"/>
    </source>
</evidence>
<evidence type="ECO:0000259" key="1">
    <source>
        <dbReference type="Pfam" id="PF00501"/>
    </source>
</evidence>
<dbReference type="InterPro" id="IPR045851">
    <property type="entry name" value="AMP-bd_C_sf"/>
</dbReference>
<evidence type="ECO:0000313" key="4">
    <source>
        <dbReference type="Proteomes" id="UP000092093"/>
    </source>
</evidence>
<dbReference type="Proteomes" id="UP000092093">
    <property type="component" value="Unassembled WGS sequence"/>
</dbReference>
<dbReference type="SUPFAM" id="SSF56801">
    <property type="entry name" value="Acetyl-CoA synthetase-like"/>
    <property type="match status" value="1"/>
</dbReference>
<dbReference type="PANTHER" id="PTHR43767">
    <property type="entry name" value="LONG-CHAIN-FATTY-ACID--COA LIGASE"/>
    <property type="match status" value="1"/>
</dbReference>
<dbReference type="AlphaFoldDB" id="A0A1B7X7D1"/>
<dbReference type="EMBL" id="LJOW01000005">
    <property type="protein sequence ID" value="OBQ45301.1"/>
    <property type="molecule type" value="Genomic_DNA"/>
</dbReference>
<dbReference type="Pfam" id="PF13193">
    <property type="entry name" value="AMP-binding_C"/>
    <property type="match status" value="1"/>
</dbReference>
<name>A0A1B7X7D1_APHFL</name>
<proteinExistence type="predicted"/>
<dbReference type="InterPro" id="IPR000873">
    <property type="entry name" value="AMP-dep_synth/lig_dom"/>
</dbReference>
<gene>
    <name evidence="3" type="ORF">AN484_02360</name>
</gene>
<dbReference type="GO" id="GO:0016877">
    <property type="term" value="F:ligase activity, forming carbon-sulfur bonds"/>
    <property type="evidence" value="ECO:0007669"/>
    <property type="project" value="UniProtKB-ARBA"/>
</dbReference>
<dbReference type="Gene3D" id="3.40.50.12780">
    <property type="entry name" value="N-terminal domain of ligase-like"/>
    <property type="match status" value="1"/>
</dbReference>
<sequence>MLLIQDLESLNSKPENVITDGLLSCSYKDIKNIFVHLKNFFAQQDVSTKDCLVLECENSLTSALTLLYLLEAGYSFLLVPKEVKTASPQNLQQSVPPFCRYRIIPESLTHQGEVINWDQPESFIFIHENQEWNNHPQKEDDNTAKLYLRTSGSTGIPKLVVHSHAKVWQNALNCGQRLNLTNDARVAIPVPLYHMYGLGAAFLPSVSVGACIDLQKGANLLRYLQREQEFNPNVAFMTPIFCETLLKGRKSSRPYNFTVAAGDTMKEDTFIKYESQFGCLVRLYGSTEMGVMAAASPEAPLEVRIQKLGLPVSGVQMRVEQNQGEFTNENNDVGELWCQHEYGFEAYIDRDGKPIYENVDCNWFCTKDLGRISSDGYLEVLSRSDRSVNRDGLLVIFSDVEKAIQTIPGIEAVVVEAQGDSQRGKGLIAYCVLTKNSQLSEKEIRASCFQMLPKRAIPEHILLLPSLPLLSNGKVDRQTLIAIGNKTDFTNLVRR</sequence>
<dbReference type="CDD" id="cd04433">
    <property type="entry name" value="AFD_class_I"/>
    <property type="match status" value="1"/>
</dbReference>
<organism evidence="3 4">
    <name type="scientific">Aphanizomenon flos-aquae WA102</name>
    <dbReference type="NCBI Taxonomy" id="1710896"/>
    <lineage>
        <taxon>Bacteria</taxon>
        <taxon>Bacillati</taxon>
        <taxon>Cyanobacteriota</taxon>
        <taxon>Cyanophyceae</taxon>
        <taxon>Nostocales</taxon>
        <taxon>Aphanizomenonaceae</taxon>
        <taxon>Aphanizomenon</taxon>
    </lineage>
</organism>
<dbReference type="Gene3D" id="3.30.300.30">
    <property type="match status" value="1"/>
</dbReference>
<dbReference type="InterPro" id="IPR050237">
    <property type="entry name" value="ATP-dep_AMP-bd_enzyme"/>
</dbReference>
<evidence type="ECO:0000259" key="2">
    <source>
        <dbReference type="Pfam" id="PF13193"/>
    </source>
</evidence>
<reference evidence="3 4" key="1">
    <citation type="submission" date="2015-09" db="EMBL/GenBank/DDBJ databases">
        <title>Aphanizomenon flos-aquae WA102.</title>
        <authorList>
            <person name="Driscoll C."/>
        </authorList>
    </citation>
    <scope>NUCLEOTIDE SEQUENCE [LARGE SCALE GENOMIC DNA]</scope>
    <source>
        <strain evidence="3">WA102</strain>
    </source>
</reference>
<dbReference type="PATRIC" id="fig|1710896.3.peg.5983"/>
<dbReference type="InterPro" id="IPR025110">
    <property type="entry name" value="AMP-bd_C"/>
</dbReference>
<dbReference type="InterPro" id="IPR020845">
    <property type="entry name" value="AMP-binding_CS"/>
</dbReference>